<reference evidence="5" key="3">
    <citation type="submission" date="2014-09" db="EMBL/GenBank/DDBJ databases">
        <authorList>
            <person name="Magalhaes I.L.F."/>
            <person name="Oliveira U."/>
            <person name="Santos F.R."/>
            <person name="Vidigal T.H.D.A."/>
            <person name="Brescovit A.D."/>
            <person name="Santos A.J."/>
        </authorList>
    </citation>
    <scope>NUCLEOTIDE SEQUENCE</scope>
</reference>
<protein>
    <submittedName>
        <fullName evidence="4">Ovochymase-2</fullName>
    </submittedName>
</protein>
<keyword evidence="1" id="KW-1015">Disulfide bond</keyword>
<gene>
    <name evidence="4" type="primary">OVCH2_3</name>
    <name evidence="4" type="ORF">CM83_7983</name>
</gene>
<evidence type="ECO:0000259" key="3">
    <source>
        <dbReference type="PROSITE" id="PS50240"/>
    </source>
</evidence>
<dbReference type="InterPro" id="IPR001254">
    <property type="entry name" value="Trypsin_dom"/>
</dbReference>
<dbReference type="EMBL" id="GBRD01013856">
    <property type="protein sequence ID" value="JAG51970.1"/>
    <property type="molecule type" value="Transcribed_RNA"/>
</dbReference>
<name>A0A0A9XUV2_LYGHE</name>
<dbReference type="Gene3D" id="2.40.10.10">
    <property type="entry name" value="Trypsin-like serine proteases"/>
    <property type="match status" value="1"/>
</dbReference>
<evidence type="ECO:0000256" key="1">
    <source>
        <dbReference type="ARBA" id="ARBA00023157"/>
    </source>
</evidence>
<dbReference type="PROSITE" id="PS50240">
    <property type="entry name" value="TRYPSIN_DOM"/>
    <property type="match status" value="1"/>
</dbReference>
<comment type="similarity">
    <text evidence="2">Belongs to the peptidase S1 family. CLIP subfamily.</text>
</comment>
<accession>A0A0A9XUV2</accession>
<dbReference type="GO" id="GO:0006508">
    <property type="term" value="P:proteolysis"/>
    <property type="evidence" value="ECO:0007669"/>
    <property type="project" value="InterPro"/>
</dbReference>
<dbReference type="GO" id="GO:0004252">
    <property type="term" value="F:serine-type endopeptidase activity"/>
    <property type="evidence" value="ECO:0007669"/>
    <property type="project" value="InterPro"/>
</dbReference>
<evidence type="ECO:0000313" key="4">
    <source>
        <dbReference type="EMBL" id="JAG23689.1"/>
    </source>
</evidence>
<dbReference type="InterPro" id="IPR051487">
    <property type="entry name" value="Ser/Thr_Proteases_Immune/Dev"/>
</dbReference>
<reference evidence="4" key="1">
    <citation type="journal article" date="2014" name="PLoS ONE">
        <title>Transcriptome-Based Identification of ABC Transporters in the Western Tarnished Plant Bug Lygus hesperus.</title>
        <authorList>
            <person name="Hull J.J."/>
            <person name="Chaney K."/>
            <person name="Geib S.M."/>
            <person name="Fabrick J.A."/>
            <person name="Brent C.S."/>
            <person name="Walsh D."/>
            <person name="Lavine L.C."/>
        </authorList>
    </citation>
    <scope>NUCLEOTIDE SEQUENCE</scope>
</reference>
<evidence type="ECO:0000256" key="2">
    <source>
        <dbReference type="ARBA" id="ARBA00024195"/>
    </source>
</evidence>
<evidence type="ECO:0000313" key="5">
    <source>
        <dbReference type="EMBL" id="JAG51970.1"/>
    </source>
</evidence>
<dbReference type="SMART" id="SM00020">
    <property type="entry name" value="Tryp_SPc"/>
    <property type="match status" value="1"/>
</dbReference>
<proteinExistence type="inferred from homology"/>
<dbReference type="SUPFAM" id="SSF50494">
    <property type="entry name" value="Trypsin-like serine proteases"/>
    <property type="match status" value="1"/>
</dbReference>
<organism evidence="4">
    <name type="scientific">Lygus hesperus</name>
    <name type="common">Western plant bug</name>
    <dbReference type="NCBI Taxonomy" id="30085"/>
    <lineage>
        <taxon>Eukaryota</taxon>
        <taxon>Metazoa</taxon>
        <taxon>Ecdysozoa</taxon>
        <taxon>Arthropoda</taxon>
        <taxon>Hexapoda</taxon>
        <taxon>Insecta</taxon>
        <taxon>Pterygota</taxon>
        <taxon>Neoptera</taxon>
        <taxon>Paraneoptera</taxon>
        <taxon>Hemiptera</taxon>
        <taxon>Heteroptera</taxon>
        <taxon>Panheteroptera</taxon>
        <taxon>Cimicomorpha</taxon>
        <taxon>Miridae</taxon>
        <taxon>Mirini</taxon>
        <taxon>Lygus</taxon>
    </lineage>
</organism>
<dbReference type="InterPro" id="IPR043504">
    <property type="entry name" value="Peptidase_S1_PA_chymotrypsin"/>
</dbReference>
<dbReference type="PANTHER" id="PTHR24256">
    <property type="entry name" value="TRYPTASE-RELATED"/>
    <property type="match status" value="1"/>
</dbReference>
<sequence length="274" mass="30416">MVQSNFERKMIVSILCVSLQLFTYSLARSLNDNLIIGGKFAHIEDFPFVVAILIKDKHLCGGTLLSTLYVLTACHCVVKPREALPGDRNIPLRNYKDIRLKAGTVNEKSQISGSIRGAGDILKHPECAKSLKGWTYDIGMVVSKERFPLIPGKIQPLPLPSFQNISLPEMSANETDCIAVGWGRTQEDTNKTSSYLLKAELQLMAMAACERRLEVYGMETETDLRFQGATQICTIGVEGKGRVPRRQWWATLCDSGFGVADTCVGEPCYLQYTC</sequence>
<feature type="domain" description="Peptidase S1" evidence="3">
    <location>
        <begin position="35"/>
        <end position="274"/>
    </location>
</feature>
<dbReference type="EMBL" id="GBHO01019915">
    <property type="protein sequence ID" value="JAG23689.1"/>
    <property type="molecule type" value="Transcribed_RNA"/>
</dbReference>
<dbReference type="InterPro" id="IPR009003">
    <property type="entry name" value="Peptidase_S1_PA"/>
</dbReference>
<reference evidence="4" key="2">
    <citation type="submission" date="2014-07" db="EMBL/GenBank/DDBJ databases">
        <authorList>
            <person name="Hull J."/>
        </authorList>
    </citation>
    <scope>NUCLEOTIDE SEQUENCE</scope>
</reference>
<dbReference type="Pfam" id="PF00089">
    <property type="entry name" value="Trypsin"/>
    <property type="match status" value="1"/>
</dbReference>
<dbReference type="AlphaFoldDB" id="A0A0A9XUV2"/>